<protein>
    <recommendedName>
        <fullName evidence="1">Reverse transcriptase domain-containing protein</fullName>
    </recommendedName>
</protein>
<dbReference type="PROSITE" id="PS50878">
    <property type="entry name" value="RT_POL"/>
    <property type="match status" value="1"/>
</dbReference>
<evidence type="ECO:0000313" key="2">
    <source>
        <dbReference type="EMBL" id="KAK9985511.1"/>
    </source>
</evidence>
<dbReference type="InterPro" id="IPR000477">
    <property type="entry name" value="RT_dom"/>
</dbReference>
<evidence type="ECO:0000259" key="1">
    <source>
        <dbReference type="PROSITE" id="PS50878"/>
    </source>
</evidence>
<dbReference type="AlphaFoldDB" id="A0AAW2BJQ5"/>
<evidence type="ECO:0000313" key="3">
    <source>
        <dbReference type="Proteomes" id="UP001459277"/>
    </source>
</evidence>
<dbReference type="InterPro" id="IPR043502">
    <property type="entry name" value="DNA/RNA_pol_sf"/>
</dbReference>
<dbReference type="PANTHER" id="PTHR46890:SF48">
    <property type="entry name" value="RNA-DIRECTED DNA POLYMERASE"/>
    <property type="match status" value="1"/>
</dbReference>
<feature type="domain" description="Reverse transcriptase" evidence="1">
    <location>
        <begin position="134"/>
        <end position="401"/>
    </location>
</feature>
<reference evidence="2 3" key="1">
    <citation type="submission" date="2024-01" db="EMBL/GenBank/DDBJ databases">
        <title>A telomere-to-telomere, gap-free genome of sweet tea (Lithocarpus litseifolius).</title>
        <authorList>
            <person name="Zhou J."/>
        </authorList>
    </citation>
    <scope>NUCLEOTIDE SEQUENCE [LARGE SCALE GENOMIC DNA]</scope>
    <source>
        <strain evidence="2">Zhou-2022a</strain>
        <tissue evidence="2">Leaf</tissue>
    </source>
</reference>
<comment type="caution">
    <text evidence="2">The sequence shown here is derived from an EMBL/GenBank/DDBJ whole genome shotgun (WGS) entry which is preliminary data.</text>
</comment>
<keyword evidence="3" id="KW-1185">Reference proteome</keyword>
<name>A0AAW2BJQ5_9ROSI</name>
<dbReference type="Pfam" id="PF00078">
    <property type="entry name" value="RVT_1"/>
    <property type="match status" value="1"/>
</dbReference>
<dbReference type="Proteomes" id="UP001459277">
    <property type="component" value="Unassembled WGS sequence"/>
</dbReference>
<dbReference type="EMBL" id="JAZDWU010000011">
    <property type="protein sequence ID" value="KAK9985511.1"/>
    <property type="molecule type" value="Genomic_DNA"/>
</dbReference>
<accession>A0AAW2BJQ5</accession>
<organism evidence="2 3">
    <name type="scientific">Lithocarpus litseifolius</name>
    <dbReference type="NCBI Taxonomy" id="425828"/>
    <lineage>
        <taxon>Eukaryota</taxon>
        <taxon>Viridiplantae</taxon>
        <taxon>Streptophyta</taxon>
        <taxon>Embryophyta</taxon>
        <taxon>Tracheophyta</taxon>
        <taxon>Spermatophyta</taxon>
        <taxon>Magnoliopsida</taxon>
        <taxon>eudicotyledons</taxon>
        <taxon>Gunneridae</taxon>
        <taxon>Pentapetalae</taxon>
        <taxon>rosids</taxon>
        <taxon>fabids</taxon>
        <taxon>Fagales</taxon>
        <taxon>Fagaceae</taxon>
        <taxon>Lithocarpus</taxon>
    </lineage>
</organism>
<dbReference type="InterPro" id="IPR052343">
    <property type="entry name" value="Retrotransposon-Effector_Assoc"/>
</dbReference>
<dbReference type="PANTHER" id="PTHR46890">
    <property type="entry name" value="NON-LTR RETROLELEMENT REVERSE TRANSCRIPTASE-LIKE PROTEIN-RELATED"/>
    <property type="match status" value="1"/>
</dbReference>
<dbReference type="CDD" id="cd01650">
    <property type="entry name" value="RT_nLTR_like"/>
    <property type="match status" value="1"/>
</dbReference>
<dbReference type="SUPFAM" id="SSF56672">
    <property type="entry name" value="DNA/RNA polymerases"/>
    <property type="match status" value="1"/>
</dbReference>
<proteinExistence type="predicted"/>
<gene>
    <name evidence="2" type="ORF">SO802_030462</name>
</gene>
<sequence>MELEKKLLLDLDLALAQEEELWALKSRVNWMVFGDRNTSFYHLLAIMRRKRNCISAIKNNVWSDWHTSPITLWQLSLTDSDRDNVDVEVSDEENKAALWSLKASKAPGPNGLHVAFFQRFWLIVGDSVKAEVKKVFVEKKVPSYLNKTHIAIIPKVLEPETIGNYRPISLCNTVYKIITKIIVARLRPILGELISPFQTAFVPGRRGTDNAIIVQELIHTISKKNGRVGYMAIKIDLEKAYNKLVWSFIKDILGKANLPENLIQVMMSCVSTISISVLFNGSCLEEFCPSRGIRQGDSLSPYLFILCMDYLGQLIQEKCEENIWIPIKASRGGPAFSHLFFVDDLVLFARADHTNCSAIQDVLDEFCAIFGQTISDSKSRVYFSPNVDRDTKESLSDILGF</sequence>